<protein>
    <submittedName>
        <fullName evidence="2">Uncharacterized protein</fullName>
    </submittedName>
</protein>
<reference evidence="2" key="1">
    <citation type="submission" date="2019-01" db="EMBL/GenBank/DDBJ databases">
        <title>Draft genome sequences of three monokaryotic isolates of the white-rot basidiomycete fungus Dichomitus squalens.</title>
        <authorList>
            <consortium name="DOE Joint Genome Institute"/>
            <person name="Lopez S.C."/>
            <person name="Andreopoulos B."/>
            <person name="Pangilinan J."/>
            <person name="Lipzen A."/>
            <person name="Riley R."/>
            <person name="Ahrendt S."/>
            <person name="Ng V."/>
            <person name="Barry K."/>
            <person name="Daum C."/>
            <person name="Grigoriev I.V."/>
            <person name="Hilden K.S."/>
            <person name="Makela M.R."/>
            <person name="de Vries R.P."/>
        </authorList>
    </citation>
    <scope>NUCLEOTIDE SEQUENCE [LARGE SCALE GENOMIC DNA]</scope>
    <source>
        <strain evidence="2">OM18370.1</strain>
    </source>
</reference>
<feature type="region of interest" description="Disordered" evidence="1">
    <location>
        <begin position="1"/>
        <end position="20"/>
    </location>
</feature>
<feature type="compositionally biased region" description="Polar residues" evidence="1">
    <location>
        <begin position="11"/>
        <end position="20"/>
    </location>
</feature>
<proteinExistence type="predicted"/>
<dbReference type="EMBL" id="ML143526">
    <property type="protein sequence ID" value="TBU22781.1"/>
    <property type="molecule type" value="Genomic_DNA"/>
</dbReference>
<sequence>MEGTGAALYSTGGSTSKLAHASTTPRLDIPCGPAYARTVHPRLSRNQSGQLFLPTLPRLTRAAKADCILLHQIARRRADRPSLAVCDKPEVERCTHPRAQHWSGRYGFERNVGQSCGAFPRFFGALSCIM</sequence>
<evidence type="ECO:0000256" key="1">
    <source>
        <dbReference type="SAM" id="MobiDB-lite"/>
    </source>
</evidence>
<organism evidence="2">
    <name type="scientific">Dichomitus squalens</name>
    <dbReference type="NCBI Taxonomy" id="114155"/>
    <lineage>
        <taxon>Eukaryota</taxon>
        <taxon>Fungi</taxon>
        <taxon>Dikarya</taxon>
        <taxon>Basidiomycota</taxon>
        <taxon>Agaricomycotina</taxon>
        <taxon>Agaricomycetes</taxon>
        <taxon>Polyporales</taxon>
        <taxon>Polyporaceae</taxon>
        <taxon>Dichomitus</taxon>
    </lineage>
</organism>
<dbReference type="Proteomes" id="UP000292957">
    <property type="component" value="Unassembled WGS sequence"/>
</dbReference>
<accession>A0A4Q9MAU9</accession>
<evidence type="ECO:0000313" key="2">
    <source>
        <dbReference type="EMBL" id="TBU22781.1"/>
    </source>
</evidence>
<gene>
    <name evidence="2" type="ORF">BD311DRAFT_124675</name>
</gene>
<dbReference type="AlphaFoldDB" id="A0A4Q9MAU9"/>
<name>A0A4Q9MAU9_9APHY</name>